<feature type="chain" id="PRO_5009128037" evidence="5">
    <location>
        <begin position="19"/>
        <end position="431"/>
    </location>
</feature>
<dbReference type="CDD" id="cd16012">
    <property type="entry name" value="ALP"/>
    <property type="match status" value="1"/>
</dbReference>
<gene>
    <name evidence="6" type="ORF">A4H02_06015</name>
</gene>
<dbReference type="Gene3D" id="3.40.720.10">
    <property type="entry name" value="Alkaline Phosphatase, subunit A"/>
    <property type="match status" value="1"/>
</dbReference>
<feature type="signal peptide" evidence="5">
    <location>
        <begin position="1"/>
        <end position="18"/>
    </location>
</feature>
<feature type="active site" description="Phosphoserine intermediate" evidence="2">
    <location>
        <position position="68"/>
    </location>
</feature>
<keyword evidence="5" id="KW-0732">Signal</keyword>
<name>A0A1E3G3Y3_9BACT</name>
<comment type="cofactor">
    <cofactor evidence="3">
        <name>Mg(2+)</name>
        <dbReference type="ChEBI" id="CHEBI:18420"/>
    </cofactor>
    <text evidence="3">Binds 1 Mg(2+) ion.</text>
</comment>
<dbReference type="SMART" id="SM00098">
    <property type="entry name" value="alkPPc"/>
    <property type="match status" value="1"/>
</dbReference>
<evidence type="ECO:0000256" key="5">
    <source>
        <dbReference type="SAM" id="SignalP"/>
    </source>
</evidence>
<dbReference type="PRINTS" id="PR00113">
    <property type="entry name" value="ALKPHPHTASE"/>
</dbReference>
<evidence type="ECO:0000256" key="1">
    <source>
        <dbReference type="ARBA" id="ARBA00022553"/>
    </source>
</evidence>
<feature type="binding site" evidence="3">
    <location>
        <position position="248"/>
    </location>
    <ligand>
        <name>Zn(2+)</name>
        <dbReference type="ChEBI" id="CHEBI:29105"/>
        <label>2</label>
    </ligand>
</feature>
<accession>A0A1E3G3Y3</accession>
<dbReference type="OrthoDB" id="9794455at2"/>
<dbReference type="GO" id="GO:0004035">
    <property type="term" value="F:alkaline phosphatase activity"/>
    <property type="evidence" value="ECO:0007669"/>
    <property type="project" value="TreeGrafter"/>
</dbReference>
<reference evidence="7" key="1">
    <citation type="submission" date="2016-04" db="EMBL/GenBank/DDBJ databases">
        <title>The genome sequence project of a novel Fervidobacterium isolate from a hot spring in Thailand.</title>
        <authorList>
            <person name="Gonzalez J.M."/>
            <person name="Cuecas A."/>
            <person name="Kanoksilapatham W."/>
        </authorList>
    </citation>
    <scope>NUCLEOTIDE SEQUENCE [LARGE SCALE GENOMIC DNA]</scope>
    <source>
        <strain evidence="7">FC2004</strain>
    </source>
</reference>
<keyword evidence="3" id="KW-0460">Magnesium</keyword>
<dbReference type="RefSeq" id="WP_069293265.1">
    <property type="nucleotide sequence ID" value="NZ_CP140110.1"/>
</dbReference>
<feature type="binding site" evidence="3">
    <location>
        <position position="381"/>
    </location>
    <ligand>
        <name>Zn(2+)</name>
        <dbReference type="ChEBI" id="CHEBI:29105"/>
        <label>2</label>
    </ligand>
</feature>
<dbReference type="InterPro" id="IPR017850">
    <property type="entry name" value="Alkaline_phosphatase_core_sf"/>
</dbReference>
<organism evidence="6 7">
    <name type="scientific">Fervidobacterium thailandense</name>
    <dbReference type="NCBI Taxonomy" id="1008305"/>
    <lineage>
        <taxon>Bacteria</taxon>
        <taxon>Thermotogati</taxon>
        <taxon>Thermotogota</taxon>
        <taxon>Thermotogae</taxon>
        <taxon>Thermotogales</taxon>
        <taxon>Fervidobacteriaceae</taxon>
        <taxon>Fervidobacterium</taxon>
    </lineage>
</organism>
<feature type="binding site" evidence="3">
    <location>
        <position position="119"/>
    </location>
    <ligand>
        <name>Mg(2+)</name>
        <dbReference type="ChEBI" id="CHEBI:18420"/>
    </ligand>
</feature>
<feature type="binding site" evidence="3">
    <location>
        <position position="290"/>
    </location>
    <ligand>
        <name>Zn(2+)</name>
        <dbReference type="ChEBI" id="CHEBI:29105"/>
        <label>2</label>
    </ligand>
</feature>
<feature type="binding site" evidence="3">
    <location>
        <position position="252"/>
    </location>
    <ligand>
        <name>Zn(2+)</name>
        <dbReference type="ChEBI" id="CHEBI:29105"/>
        <label>2</label>
    </ligand>
</feature>
<protein>
    <submittedName>
        <fullName evidence="6">Alkaline phosphatase</fullName>
    </submittedName>
</protein>
<dbReference type="SUPFAM" id="SSF53649">
    <property type="entry name" value="Alkaline phosphatase-like"/>
    <property type="match status" value="1"/>
</dbReference>
<dbReference type="InterPro" id="IPR001952">
    <property type="entry name" value="Alkaline_phosphatase"/>
</dbReference>
<feature type="binding site" evidence="3">
    <location>
        <position position="243"/>
    </location>
    <ligand>
        <name>Mg(2+)</name>
        <dbReference type="ChEBI" id="CHEBI:18420"/>
    </ligand>
</feature>
<evidence type="ECO:0000256" key="4">
    <source>
        <dbReference type="RuleBase" id="RU003946"/>
    </source>
</evidence>
<feature type="binding site" evidence="3">
    <location>
        <position position="121"/>
    </location>
    <ligand>
        <name>Mg(2+)</name>
        <dbReference type="ChEBI" id="CHEBI:18420"/>
    </ligand>
</feature>
<sequence length="431" mass="46930">MKRVTLLAVLLLSLSAFAVNLIFLVGDGMSANTVLLASMLEGRILEIMKLPYTGLTVTYSADSWVTDSAPAGTALFAGFKTLNRAINVLPNGEKVESLFKMAQRAGYATGIVVTCRVTHATPAAVYGAVSDRNDEVTLAKQLSEAGINVIFGGGRDMFLPTSKGGRRNDGLDLVEKMKNDGYTIITKRDELANVKGDKVLGLFAMGHLKPVSERTDEPTLGEMTKKAIELLAASGKPFALMVEGSQIDWESHANDYYGIWKETVEFDEAVKVAIEFAKRDGNTLVVVVGDHETGGLSLSNGGYTINVEQARKGKGTARMFLRQFSISDKAKFAEGLKEWYGINITDAEYNYLRNVPSNQLERELARYISSKMGFGFTTYDHTAGVIPVYAFGPGAEQFVGWMDNTEVALKIMNIMKLKTISFPKVSATAGY</sequence>
<dbReference type="Proteomes" id="UP000094570">
    <property type="component" value="Unassembled WGS sequence"/>
</dbReference>
<comment type="cofactor">
    <cofactor evidence="3">
        <name>Zn(2+)</name>
        <dbReference type="ChEBI" id="CHEBI:29105"/>
    </cofactor>
    <text evidence="3">Binds 2 Zn(2+) ions.</text>
</comment>
<feature type="binding site" evidence="3">
    <location>
        <position position="27"/>
    </location>
    <ligand>
        <name>Mg(2+)</name>
        <dbReference type="ChEBI" id="CHEBI:18420"/>
    </ligand>
</feature>
<proteinExistence type="inferred from homology"/>
<feature type="binding site" evidence="3">
    <location>
        <position position="27"/>
    </location>
    <ligand>
        <name>Zn(2+)</name>
        <dbReference type="ChEBI" id="CHEBI:29105"/>
        <label>2</label>
    </ligand>
</feature>
<keyword evidence="1" id="KW-0597">Phosphoprotein</keyword>
<dbReference type="GO" id="GO:0046872">
    <property type="term" value="F:metal ion binding"/>
    <property type="evidence" value="ECO:0007669"/>
    <property type="project" value="UniProtKB-KW"/>
</dbReference>
<dbReference type="EMBL" id="LWAF01000007">
    <property type="protein sequence ID" value="ODN30398.1"/>
    <property type="molecule type" value="Genomic_DNA"/>
</dbReference>
<keyword evidence="7" id="KW-1185">Reference proteome</keyword>
<evidence type="ECO:0000313" key="6">
    <source>
        <dbReference type="EMBL" id="ODN30398.1"/>
    </source>
</evidence>
<dbReference type="Gene3D" id="1.10.60.40">
    <property type="match status" value="1"/>
</dbReference>
<evidence type="ECO:0000256" key="3">
    <source>
        <dbReference type="PIRSR" id="PIRSR601952-2"/>
    </source>
</evidence>
<dbReference type="STRING" id="1008305.A4H02_06015"/>
<dbReference type="PANTHER" id="PTHR11596">
    <property type="entry name" value="ALKALINE PHOSPHATASE"/>
    <property type="match status" value="1"/>
</dbReference>
<feature type="binding site" evidence="3">
    <location>
        <position position="291"/>
    </location>
    <ligand>
        <name>Zn(2+)</name>
        <dbReference type="ChEBI" id="CHEBI:29105"/>
        <label>2</label>
    </ligand>
</feature>
<comment type="caution">
    <text evidence="6">The sequence shown here is derived from an EMBL/GenBank/DDBJ whole genome shotgun (WGS) entry which is preliminary data.</text>
</comment>
<comment type="similarity">
    <text evidence="4">Belongs to the alkaline phosphatase family.</text>
</comment>
<dbReference type="PANTHER" id="PTHR11596:SF5">
    <property type="entry name" value="ALKALINE PHOSPHATASE"/>
    <property type="match status" value="1"/>
</dbReference>
<dbReference type="AlphaFoldDB" id="A0A1E3G3Y3"/>
<evidence type="ECO:0000256" key="2">
    <source>
        <dbReference type="PIRSR" id="PIRSR601952-1"/>
    </source>
</evidence>
<keyword evidence="3" id="KW-0862">Zinc</keyword>
<dbReference type="Pfam" id="PF00245">
    <property type="entry name" value="Alk_phosphatase"/>
    <property type="match status" value="1"/>
</dbReference>
<keyword evidence="3" id="KW-0479">Metal-binding</keyword>
<evidence type="ECO:0000313" key="7">
    <source>
        <dbReference type="Proteomes" id="UP000094570"/>
    </source>
</evidence>